<comment type="caution">
    <text evidence="2">The sequence shown here is derived from an EMBL/GenBank/DDBJ whole genome shotgun (WGS) entry which is preliminary data.</text>
</comment>
<evidence type="ECO:0000313" key="2">
    <source>
        <dbReference type="EMBL" id="GFE55190.1"/>
    </source>
</evidence>
<evidence type="ECO:0000313" key="3">
    <source>
        <dbReference type="Proteomes" id="UP001057455"/>
    </source>
</evidence>
<name>A0A9W5TCW7_BABOV</name>
<organism evidence="2 3">
    <name type="scientific">Babesia ovis</name>
    <dbReference type="NCBI Taxonomy" id="5869"/>
    <lineage>
        <taxon>Eukaryota</taxon>
        <taxon>Sar</taxon>
        <taxon>Alveolata</taxon>
        <taxon>Apicomplexa</taxon>
        <taxon>Aconoidasida</taxon>
        <taxon>Piroplasmida</taxon>
        <taxon>Babesiidae</taxon>
        <taxon>Babesia</taxon>
    </lineage>
</organism>
<dbReference type="OrthoDB" id="10539138at2759"/>
<evidence type="ECO:0000256" key="1">
    <source>
        <dbReference type="SAM" id="SignalP"/>
    </source>
</evidence>
<reference evidence="2" key="1">
    <citation type="submission" date="2019-12" db="EMBL/GenBank/DDBJ databases">
        <title>Genome sequence of Babesia ovis.</title>
        <authorList>
            <person name="Yamagishi J."/>
            <person name="Sevinc F."/>
            <person name="Xuan X."/>
        </authorList>
    </citation>
    <scope>NUCLEOTIDE SEQUENCE</scope>
    <source>
        <strain evidence="2">Selcuk</strain>
    </source>
</reference>
<sequence>MGFCFKLWAFIGTLLLDSIANGFQIDLCKTRFPDSIQVAVGNFNNLGIYRLLHLKSPAHVTIMHGDVFISAPGLKLAPISEVFIEEFRRGSRLFIAVTYIAHSNDYAEHVYVEKRGKYIYECTGEEKNAFVNGPVRIRTDIMFINHSVIDTKVVVGHVKPWVWLSIGNKADDETGLLHSRLWKDGTTYLMSPIVQIDSMSRNLDGPGASLIGRITAFHQYSNEQIITVKLDKTGDREFILIIGPIEKDIFTPMNLSAYPHMVGIPIAKPVTIRQHDVDIDISRTMLPPYDVVILSNLRRGDWLYSQHTILPIRKMEDLNTRVWDAYSMVEIYKVCDEEVITHVEVFQYAVKPLKYVVVHTRKLTDIHSPGSMLFYKFNNKYDSPSYDLLSDEMSDECHKMLYNIVTTMEDVTKRQSHKL</sequence>
<feature type="signal peptide" evidence="1">
    <location>
        <begin position="1"/>
        <end position="22"/>
    </location>
</feature>
<proteinExistence type="predicted"/>
<protein>
    <submittedName>
        <fullName evidence="2">Spherical body protein, putative</fullName>
    </submittedName>
</protein>
<gene>
    <name evidence="2" type="ORF">BaOVIS_025940</name>
</gene>
<feature type="chain" id="PRO_5040806981" evidence="1">
    <location>
        <begin position="23"/>
        <end position="419"/>
    </location>
</feature>
<keyword evidence="1" id="KW-0732">Signal</keyword>
<dbReference type="EMBL" id="BLIY01000017">
    <property type="protein sequence ID" value="GFE55190.1"/>
    <property type="molecule type" value="Genomic_DNA"/>
</dbReference>
<accession>A0A9W5TCW7</accession>
<keyword evidence="3" id="KW-1185">Reference proteome</keyword>
<dbReference type="Proteomes" id="UP001057455">
    <property type="component" value="Unassembled WGS sequence"/>
</dbReference>
<dbReference type="AlphaFoldDB" id="A0A9W5TCW7"/>